<dbReference type="EMBL" id="VTEZ01000001">
    <property type="protein sequence ID" value="TYS88345.1"/>
    <property type="molecule type" value="Genomic_DNA"/>
</dbReference>
<dbReference type="Pfam" id="PF13091">
    <property type="entry name" value="PLDc_2"/>
    <property type="match status" value="1"/>
</dbReference>
<dbReference type="OrthoDB" id="9802848at2"/>
<dbReference type="InterPro" id="IPR051406">
    <property type="entry name" value="PLD_domain"/>
</dbReference>
<comment type="similarity">
    <text evidence="2">Belongs to the phospholipase D family.</text>
</comment>
<evidence type="ECO:0000313" key="8">
    <source>
        <dbReference type="EMBL" id="TYS88345.1"/>
    </source>
</evidence>
<keyword evidence="4" id="KW-0378">Hydrolase</keyword>
<keyword evidence="6" id="KW-0443">Lipid metabolism</keyword>
<keyword evidence="5" id="KW-0442">Lipid degradation</keyword>
<dbReference type="RefSeq" id="WP_148967645.1">
    <property type="nucleotide sequence ID" value="NZ_JBNIKW010000001.1"/>
</dbReference>
<dbReference type="InterPro" id="IPR025202">
    <property type="entry name" value="PLD-like_dom"/>
</dbReference>
<evidence type="ECO:0000256" key="3">
    <source>
        <dbReference type="ARBA" id="ARBA00012027"/>
    </source>
</evidence>
<dbReference type="InterPro" id="IPR001736">
    <property type="entry name" value="PLipase_D/transphosphatidylase"/>
</dbReference>
<protein>
    <recommendedName>
        <fullName evidence="3">phospholipase D</fullName>
        <ecNumber evidence="3">3.1.4.4</ecNumber>
    </recommendedName>
</protein>
<dbReference type="SUPFAM" id="SSF56024">
    <property type="entry name" value="Phospholipase D/nuclease"/>
    <property type="match status" value="1"/>
</dbReference>
<evidence type="ECO:0000256" key="6">
    <source>
        <dbReference type="ARBA" id="ARBA00023098"/>
    </source>
</evidence>
<name>A0A5D4U3E8_9BACI</name>
<dbReference type="GO" id="GO:0016042">
    <property type="term" value="P:lipid catabolic process"/>
    <property type="evidence" value="ECO:0007669"/>
    <property type="project" value="UniProtKB-KW"/>
</dbReference>
<comment type="caution">
    <text evidence="8">The sequence shown here is derived from an EMBL/GenBank/DDBJ whole genome shotgun (WGS) entry which is preliminary data.</text>
</comment>
<dbReference type="GO" id="GO:0016891">
    <property type="term" value="F:RNA endonuclease activity producing 5'-phosphomonoesters, hydrolytic mechanism"/>
    <property type="evidence" value="ECO:0007669"/>
    <property type="project" value="TreeGrafter"/>
</dbReference>
<dbReference type="EC" id="3.1.4.4" evidence="3"/>
<dbReference type="Gene3D" id="3.30.870.10">
    <property type="entry name" value="Endonuclease Chain A"/>
    <property type="match status" value="1"/>
</dbReference>
<sequence length="260" mass="30712">MNKLNEKIVRFISVCIASSNEHLLAILFEQINNGTLTNEFITWQSKLKFPFELEFLAYDMLNEAAKKNVELMELRKYLDLAFMIAKQQKEHEPSISPVWTGPNLESGLIKLNTYDTVRYLIESAEQEIFIVGYSFSFREESVKELLKSVERAVERNCRVNIIVNDVENNFKEIMKHWEKENYQLNVYHWIGTDSSDYTSLHAKLIIVDQRKLLLTSANFSYHGFRKNIETGVIIENHEISRDIWKQYHSLMKENQMKRAY</sequence>
<evidence type="ECO:0000313" key="9">
    <source>
        <dbReference type="Proteomes" id="UP000324269"/>
    </source>
</evidence>
<dbReference type="AlphaFoldDB" id="A0A5D4U3E8"/>
<proteinExistence type="inferred from homology"/>
<accession>A0A5D4U3E8</accession>
<feature type="domain" description="PLD phosphodiesterase" evidence="7">
    <location>
        <begin position="196"/>
        <end position="223"/>
    </location>
</feature>
<evidence type="ECO:0000256" key="4">
    <source>
        <dbReference type="ARBA" id="ARBA00022801"/>
    </source>
</evidence>
<evidence type="ECO:0000256" key="1">
    <source>
        <dbReference type="ARBA" id="ARBA00000798"/>
    </source>
</evidence>
<dbReference type="Proteomes" id="UP000324269">
    <property type="component" value="Unassembled WGS sequence"/>
</dbReference>
<evidence type="ECO:0000256" key="2">
    <source>
        <dbReference type="ARBA" id="ARBA00008664"/>
    </source>
</evidence>
<evidence type="ECO:0000256" key="5">
    <source>
        <dbReference type="ARBA" id="ARBA00022963"/>
    </source>
</evidence>
<organism evidence="8 9">
    <name type="scientific">Rossellomorea aquimaris</name>
    <dbReference type="NCBI Taxonomy" id="189382"/>
    <lineage>
        <taxon>Bacteria</taxon>
        <taxon>Bacillati</taxon>
        <taxon>Bacillota</taxon>
        <taxon>Bacilli</taxon>
        <taxon>Bacillales</taxon>
        <taxon>Bacillaceae</taxon>
        <taxon>Rossellomorea</taxon>
    </lineage>
</organism>
<evidence type="ECO:0000259" key="7">
    <source>
        <dbReference type="PROSITE" id="PS50035"/>
    </source>
</evidence>
<dbReference type="GO" id="GO:0004630">
    <property type="term" value="F:phospholipase D activity"/>
    <property type="evidence" value="ECO:0007669"/>
    <property type="project" value="UniProtKB-EC"/>
</dbReference>
<comment type="catalytic activity">
    <reaction evidence="1">
        <text>a 1,2-diacyl-sn-glycero-3-phosphocholine + H2O = a 1,2-diacyl-sn-glycero-3-phosphate + choline + H(+)</text>
        <dbReference type="Rhea" id="RHEA:14445"/>
        <dbReference type="ChEBI" id="CHEBI:15354"/>
        <dbReference type="ChEBI" id="CHEBI:15377"/>
        <dbReference type="ChEBI" id="CHEBI:15378"/>
        <dbReference type="ChEBI" id="CHEBI:57643"/>
        <dbReference type="ChEBI" id="CHEBI:58608"/>
        <dbReference type="EC" id="3.1.4.4"/>
    </reaction>
</comment>
<dbReference type="GO" id="GO:0006793">
    <property type="term" value="P:phosphorus metabolic process"/>
    <property type="evidence" value="ECO:0007669"/>
    <property type="project" value="UniProtKB-ARBA"/>
</dbReference>
<dbReference type="PROSITE" id="PS50035">
    <property type="entry name" value="PLD"/>
    <property type="match status" value="1"/>
</dbReference>
<dbReference type="PANTHER" id="PTHR43856:SF1">
    <property type="entry name" value="MITOCHONDRIAL CARDIOLIPIN HYDROLASE"/>
    <property type="match status" value="1"/>
</dbReference>
<dbReference type="PANTHER" id="PTHR43856">
    <property type="entry name" value="CARDIOLIPIN HYDROLASE"/>
    <property type="match status" value="1"/>
</dbReference>
<gene>
    <name evidence="8" type="ORF">FZC85_02585</name>
</gene>
<reference evidence="8 9" key="1">
    <citation type="submission" date="2019-08" db="EMBL/GenBank/DDBJ databases">
        <title>Bacillus genomes from the desert of Cuatro Cienegas, Coahuila.</title>
        <authorList>
            <person name="Olmedo-Alvarez G."/>
        </authorList>
    </citation>
    <scope>NUCLEOTIDE SEQUENCE [LARGE SCALE GENOMIC DNA]</scope>
    <source>
        <strain evidence="8 9">CH87b_3T</strain>
    </source>
</reference>